<organism evidence="8 12">
    <name type="scientific">Adineta steineri</name>
    <dbReference type="NCBI Taxonomy" id="433720"/>
    <lineage>
        <taxon>Eukaryota</taxon>
        <taxon>Metazoa</taxon>
        <taxon>Spiralia</taxon>
        <taxon>Gnathifera</taxon>
        <taxon>Rotifera</taxon>
        <taxon>Eurotatoria</taxon>
        <taxon>Bdelloidea</taxon>
        <taxon>Adinetida</taxon>
        <taxon>Adinetidae</taxon>
        <taxon>Adineta</taxon>
    </lineage>
</organism>
<comment type="subcellular location">
    <subcellularLocation>
        <location evidence="1">Cytoplasm</location>
        <location evidence="1">Cytoskeleton</location>
    </subcellularLocation>
</comment>
<keyword evidence="2" id="KW-0963">Cytoplasm</keyword>
<dbReference type="InterPro" id="IPR004344">
    <property type="entry name" value="TTL/TTLL_fam"/>
</dbReference>
<accession>A0A813MEG7</accession>
<sequence length="944" mass="107967">MSPSNRSKSPPKGTRPVDPLPKRPPPNETINTERLKMARDEAERAMKEHKIFTIIGPYPALRESLRRRGWIEKFYRGNLLPAVHGNKKSDKKNKTDEDDEDENDDVNDDDDLDEHPSYEDDAAIPPWEENDGYYGLLSRLVRTAAPNLIWSVRASYDTSTLNKDQMVNHYSRNGCFTTKVGICNSLRNLQWFHPGCAEEFFPRCYKLSHEDDKVAYIDDYRLTACISFLKLIQNRCKGVIEPDMNSILAMSSDGPTDPKNPVITPNEEEAQLTRSLTMPPGQLLSKPLPGKTSTKKVPSSFIEFALKKVNDYTISREHEDIDILPNTTIEPSDEQWTQFIDQFYAASHSNGDIEGMENYLNRVDEALKNVEPHWPQYHIDGTRNIWILKPGAKSRGRGIVVYDRLDDILKLCSSTLTKDGKFVVQKYIERPLLIHNIKFDIRQWFLVTDWNPLTIWMYKDCYFRFCTEHFSLETRQQNVHLCNHSIQKNYKNNSNRHNDLPAENMWTNAEFIEKHLRPNNSVDRWDKYIYPAMKNAIICSMLVAQDTIDPRKNSFELYGADFMLGEDLKPWLIEINCSPTMARSTEVTAEMCDGVLEDTCKVMIDRRYNRTADTGRFELIHRGTPVPVPIYVGIDLRVEGKICRTGRPVFNPPVTTTTTTTTQNNINTNNNNNNYKSNNNNNNNNTTKVPASAPPQSNGPSPESTENHSTPSSQTNNNHLSENQLLSAKSFHNLASLRLRREMSQPALSRVELTCSTDSSSEKNATNDNLSLHSRPNVNYRLSQQPDIRQKQYKLNPARLSIEYLPVRQISRSRVYDNPPSPKDLLTLLDVTRLPILPVRSQHINRIIQQRILVNSQKTRSSCVRFPTQLPFNRQYQRAWVTYKTPQLSVSQNTKLLKPRKTTIIPSHLPNISNLSIPATIAAISAMNENHGHSSTSSSALAVV</sequence>
<evidence type="ECO:0000256" key="2">
    <source>
        <dbReference type="ARBA" id="ARBA00022490"/>
    </source>
</evidence>
<evidence type="ECO:0000313" key="9">
    <source>
        <dbReference type="EMBL" id="CAF0753304.1"/>
    </source>
</evidence>
<feature type="compositionally biased region" description="Acidic residues" evidence="7">
    <location>
        <begin position="96"/>
        <end position="113"/>
    </location>
</feature>
<dbReference type="OrthoDB" id="202825at2759"/>
<dbReference type="GO" id="GO:0003341">
    <property type="term" value="P:cilium movement"/>
    <property type="evidence" value="ECO:0007669"/>
    <property type="project" value="TreeGrafter"/>
</dbReference>
<dbReference type="InterPro" id="IPR051437">
    <property type="entry name" value="TTLL_monoglycylase"/>
</dbReference>
<feature type="region of interest" description="Disordered" evidence="7">
    <location>
        <begin position="754"/>
        <end position="774"/>
    </location>
</feature>
<dbReference type="GO" id="GO:0070736">
    <property type="term" value="F:protein-glycine ligase activity, initiating"/>
    <property type="evidence" value="ECO:0007669"/>
    <property type="project" value="TreeGrafter"/>
</dbReference>
<dbReference type="SUPFAM" id="SSF56059">
    <property type="entry name" value="Glutathione synthetase ATP-binding domain-like"/>
    <property type="match status" value="1"/>
</dbReference>
<evidence type="ECO:0000256" key="5">
    <source>
        <dbReference type="ARBA" id="ARBA00022840"/>
    </source>
</evidence>
<feature type="compositionally biased region" description="Low complexity" evidence="7">
    <location>
        <begin position="655"/>
        <end position="687"/>
    </location>
</feature>
<dbReference type="GO" id="GO:0060271">
    <property type="term" value="P:cilium assembly"/>
    <property type="evidence" value="ECO:0007669"/>
    <property type="project" value="TreeGrafter"/>
</dbReference>
<dbReference type="EMBL" id="CAJNOM010000005">
    <property type="protein sequence ID" value="CAF0753304.1"/>
    <property type="molecule type" value="Genomic_DNA"/>
</dbReference>
<keyword evidence="4" id="KW-0547">Nucleotide-binding</keyword>
<reference evidence="8" key="1">
    <citation type="submission" date="2021-02" db="EMBL/GenBank/DDBJ databases">
        <authorList>
            <person name="Nowell W R."/>
        </authorList>
    </citation>
    <scope>NUCLEOTIDE SEQUENCE</scope>
</reference>
<dbReference type="GO" id="GO:0005524">
    <property type="term" value="F:ATP binding"/>
    <property type="evidence" value="ECO:0007669"/>
    <property type="project" value="UniProtKB-KW"/>
</dbReference>
<dbReference type="GO" id="GO:0015630">
    <property type="term" value="C:microtubule cytoskeleton"/>
    <property type="evidence" value="ECO:0007669"/>
    <property type="project" value="TreeGrafter"/>
</dbReference>
<evidence type="ECO:0000256" key="6">
    <source>
        <dbReference type="ARBA" id="ARBA00023212"/>
    </source>
</evidence>
<dbReference type="PROSITE" id="PS51221">
    <property type="entry name" value="TTL"/>
    <property type="match status" value="1"/>
</dbReference>
<dbReference type="FunFam" id="3.30.470.20:FF:000032">
    <property type="entry name" value="tubulin monoglycylase TTLL3 isoform X2"/>
    <property type="match status" value="1"/>
</dbReference>
<evidence type="ECO:0000256" key="1">
    <source>
        <dbReference type="ARBA" id="ARBA00004245"/>
    </source>
</evidence>
<feature type="region of interest" description="Disordered" evidence="7">
    <location>
        <begin position="1"/>
        <end position="34"/>
    </location>
</feature>
<evidence type="ECO:0000256" key="3">
    <source>
        <dbReference type="ARBA" id="ARBA00022598"/>
    </source>
</evidence>
<gene>
    <name evidence="8" type="ORF">BJG266_LOCUS386</name>
    <name evidence="9" type="ORF">QVE165_LOCUS1622</name>
    <name evidence="10" type="ORF">QVE165_LOCUS5905</name>
</gene>
<dbReference type="PANTHER" id="PTHR45870">
    <property type="entry name" value="TUBULIN MONOGLYCYLASE TTLL3"/>
    <property type="match status" value="1"/>
</dbReference>
<comment type="caution">
    <text evidence="8">The sequence shown here is derived from an EMBL/GenBank/DDBJ whole genome shotgun (WGS) entry which is preliminary data.</text>
</comment>
<feature type="compositionally biased region" description="Polar residues" evidence="7">
    <location>
        <begin position="694"/>
        <end position="719"/>
    </location>
</feature>
<keyword evidence="11" id="KW-1185">Reference proteome</keyword>
<evidence type="ECO:0000313" key="11">
    <source>
        <dbReference type="Proteomes" id="UP000663832"/>
    </source>
</evidence>
<keyword evidence="3" id="KW-0436">Ligase</keyword>
<name>A0A813MEG7_9BILA</name>
<evidence type="ECO:0000313" key="12">
    <source>
        <dbReference type="Proteomes" id="UP000663877"/>
    </source>
</evidence>
<dbReference type="GO" id="GO:0005930">
    <property type="term" value="C:axoneme"/>
    <property type="evidence" value="ECO:0007669"/>
    <property type="project" value="TreeGrafter"/>
</dbReference>
<evidence type="ECO:0000313" key="8">
    <source>
        <dbReference type="EMBL" id="CAF0722027.1"/>
    </source>
</evidence>
<proteinExistence type="predicted"/>
<dbReference type="EMBL" id="CAJNOI010000001">
    <property type="protein sequence ID" value="CAF0722027.1"/>
    <property type="molecule type" value="Genomic_DNA"/>
</dbReference>
<dbReference type="Proteomes" id="UP000663877">
    <property type="component" value="Unassembled WGS sequence"/>
</dbReference>
<feature type="region of interest" description="Disordered" evidence="7">
    <location>
        <begin position="82"/>
        <end position="126"/>
    </location>
</feature>
<protein>
    <submittedName>
        <fullName evidence="8">Uncharacterized protein</fullName>
    </submittedName>
</protein>
<dbReference type="Pfam" id="PF03133">
    <property type="entry name" value="TTL"/>
    <property type="match status" value="1"/>
</dbReference>
<evidence type="ECO:0000313" key="10">
    <source>
        <dbReference type="EMBL" id="CAF0833313.1"/>
    </source>
</evidence>
<dbReference type="EMBL" id="CAJNOM010000024">
    <property type="protein sequence ID" value="CAF0833313.1"/>
    <property type="molecule type" value="Genomic_DNA"/>
</dbReference>
<dbReference type="PANTHER" id="PTHR45870:SF2">
    <property type="entry name" value="TUBULIN MONOGLYCYLASE TTLL3"/>
    <property type="match status" value="1"/>
</dbReference>
<keyword evidence="5" id="KW-0067">ATP-binding</keyword>
<dbReference type="AlphaFoldDB" id="A0A813MEG7"/>
<feature type="compositionally biased region" description="Pro residues" evidence="7">
    <location>
        <begin position="18"/>
        <end position="27"/>
    </location>
</feature>
<evidence type="ECO:0000256" key="4">
    <source>
        <dbReference type="ARBA" id="ARBA00022741"/>
    </source>
</evidence>
<keyword evidence="6" id="KW-0206">Cytoskeleton</keyword>
<evidence type="ECO:0000256" key="7">
    <source>
        <dbReference type="SAM" id="MobiDB-lite"/>
    </source>
</evidence>
<dbReference type="Proteomes" id="UP000663832">
    <property type="component" value="Unassembled WGS sequence"/>
</dbReference>
<dbReference type="Gene3D" id="3.30.470.20">
    <property type="entry name" value="ATP-grasp fold, B domain"/>
    <property type="match status" value="1"/>
</dbReference>
<feature type="region of interest" description="Disordered" evidence="7">
    <location>
        <begin position="645"/>
        <end position="719"/>
    </location>
</feature>